<organism evidence="1 2">
    <name type="scientific">Portunus trituberculatus</name>
    <name type="common">Swimming crab</name>
    <name type="synonym">Neptunus trituberculatus</name>
    <dbReference type="NCBI Taxonomy" id="210409"/>
    <lineage>
        <taxon>Eukaryota</taxon>
        <taxon>Metazoa</taxon>
        <taxon>Ecdysozoa</taxon>
        <taxon>Arthropoda</taxon>
        <taxon>Crustacea</taxon>
        <taxon>Multicrustacea</taxon>
        <taxon>Malacostraca</taxon>
        <taxon>Eumalacostraca</taxon>
        <taxon>Eucarida</taxon>
        <taxon>Decapoda</taxon>
        <taxon>Pleocyemata</taxon>
        <taxon>Brachyura</taxon>
        <taxon>Eubrachyura</taxon>
        <taxon>Portunoidea</taxon>
        <taxon>Portunidae</taxon>
        <taxon>Portuninae</taxon>
        <taxon>Portunus</taxon>
    </lineage>
</organism>
<accession>A0A5B7D7I9</accession>
<gene>
    <name evidence="1" type="ORF">E2C01_010073</name>
</gene>
<proteinExistence type="predicted"/>
<reference evidence="1 2" key="1">
    <citation type="submission" date="2019-05" db="EMBL/GenBank/DDBJ databases">
        <title>Another draft genome of Portunus trituberculatus and its Hox gene families provides insights of decapod evolution.</title>
        <authorList>
            <person name="Jeong J.-H."/>
            <person name="Song I."/>
            <person name="Kim S."/>
            <person name="Choi T."/>
            <person name="Kim D."/>
            <person name="Ryu S."/>
            <person name="Kim W."/>
        </authorList>
    </citation>
    <scope>NUCLEOTIDE SEQUENCE [LARGE SCALE GENOMIC DNA]</scope>
    <source>
        <tissue evidence="1">Muscle</tissue>
    </source>
</reference>
<dbReference type="Proteomes" id="UP000324222">
    <property type="component" value="Unassembled WGS sequence"/>
</dbReference>
<sequence>MADSQTLTLSPFCPLSVVAMLSNAGHVEPEYPSAPLQCLLPMLRIIAACPPWRPGVCRGGGEGCLGGGCSEGERC</sequence>
<name>A0A5B7D7I9_PORTR</name>
<protein>
    <submittedName>
        <fullName evidence="1">Uncharacterized protein</fullName>
    </submittedName>
</protein>
<keyword evidence="2" id="KW-1185">Reference proteome</keyword>
<evidence type="ECO:0000313" key="2">
    <source>
        <dbReference type="Proteomes" id="UP000324222"/>
    </source>
</evidence>
<comment type="caution">
    <text evidence="1">The sequence shown here is derived from an EMBL/GenBank/DDBJ whole genome shotgun (WGS) entry which is preliminary data.</text>
</comment>
<evidence type="ECO:0000313" key="1">
    <source>
        <dbReference type="EMBL" id="MPC17224.1"/>
    </source>
</evidence>
<dbReference type="EMBL" id="VSRR010000570">
    <property type="protein sequence ID" value="MPC17224.1"/>
    <property type="molecule type" value="Genomic_DNA"/>
</dbReference>
<dbReference type="AlphaFoldDB" id="A0A5B7D7I9"/>